<sequence>MEVFVHRQPKGFITSQLADIEELRDLLANFGPLGDDDEVTVEITAPWRLIRELLSQPMFSDAWFSP</sequence>
<reference evidence="1" key="1">
    <citation type="journal article" date="2014" name="Front. Microbiol.">
        <title>High frequency of phylogenetically diverse reductive dehalogenase-homologous genes in deep subseafloor sedimentary metagenomes.</title>
        <authorList>
            <person name="Kawai M."/>
            <person name="Futagami T."/>
            <person name="Toyoda A."/>
            <person name="Takaki Y."/>
            <person name="Nishi S."/>
            <person name="Hori S."/>
            <person name="Arai W."/>
            <person name="Tsubouchi T."/>
            <person name="Morono Y."/>
            <person name="Uchiyama I."/>
            <person name="Ito T."/>
            <person name="Fujiyama A."/>
            <person name="Inagaki F."/>
            <person name="Takami H."/>
        </authorList>
    </citation>
    <scope>NUCLEOTIDE SEQUENCE</scope>
    <source>
        <strain evidence="1">Expedition CK06-06</strain>
    </source>
</reference>
<comment type="caution">
    <text evidence="1">The sequence shown here is derived from an EMBL/GenBank/DDBJ whole genome shotgun (WGS) entry which is preliminary data.</text>
</comment>
<gene>
    <name evidence="1" type="ORF">S06H3_06839</name>
</gene>
<evidence type="ECO:0000313" key="1">
    <source>
        <dbReference type="EMBL" id="GAH95184.1"/>
    </source>
</evidence>
<organism evidence="1">
    <name type="scientific">marine sediment metagenome</name>
    <dbReference type="NCBI Taxonomy" id="412755"/>
    <lineage>
        <taxon>unclassified sequences</taxon>
        <taxon>metagenomes</taxon>
        <taxon>ecological metagenomes</taxon>
    </lineage>
</organism>
<dbReference type="AlphaFoldDB" id="X1KYC8"/>
<name>X1KYC8_9ZZZZ</name>
<proteinExistence type="predicted"/>
<protein>
    <submittedName>
        <fullName evidence="1">Uncharacterized protein</fullName>
    </submittedName>
</protein>
<accession>X1KYC8</accession>
<dbReference type="EMBL" id="BARV01002706">
    <property type="protein sequence ID" value="GAH95184.1"/>
    <property type="molecule type" value="Genomic_DNA"/>
</dbReference>